<comment type="caution">
    <text evidence="5">The sequence shown here is derived from an EMBL/GenBank/DDBJ whole genome shotgun (WGS) entry which is preliminary data.</text>
</comment>
<evidence type="ECO:0000256" key="2">
    <source>
        <dbReference type="ARBA" id="ARBA00004818"/>
    </source>
</evidence>
<dbReference type="Pfam" id="PF00702">
    <property type="entry name" value="Hydrolase"/>
    <property type="match status" value="1"/>
</dbReference>
<reference evidence="5 6" key="2">
    <citation type="submission" date="2018-09" db="EMBL/GenBank/DDBJ databases">
        <title>Genome of Sphaerochaeta halotolerans strain 4-11.</title>
        <authorList>
            <person name="Nazina T.N."/>
            <person name="Sokolova D.S."/>
        </authorList>
    </citation>
    <scope>NUCLEOTIDE SEQUENCE [LARGE SCALE GENOMIC DNA]</scope>
    <source>
        <strain evidence="5 6">4-11</strain>
    </source>
</reference>
<dbReference type="PRINTS" id="PR00413">
    <property type="entry name" value="HADHALOGNASE"/>
</dbReference>
<dbReference type="InterPro" id="IPR036412">
    <property type="entry name" value="HAD-like_sf"/>
</dbReference>
<dbReference type="Gene3D" id="3.40.50.1000">
    <property type="entry name" value="HAD superfamily/HAD-like"/>
    <property type="match status" value="1"/>
</dbReference>
<reference evidence="6" key="1">
    <citation type="submission" date="2018-08" db="EMBL/GenBank/DDBJ databases">
        <authorList>
            <person name="Grouzdev D.S."/>
            <person name="Krutkina M.S."/>
        </authorList>
    </citation>
    <scope>NUCLEOTIDE SEQUENCE [LARGE SCALE GENOMIC DNA]</scope>
    <source>
        <strain evidence="6">4-11</strain>
    </source>
</reference>
<evidence type="ECO:0000256" key="1">
    <source>
        <dbReference type="ARBA" id="ARBA00000830"/>
    </source>
</evidence>
<dbReference type="PANTHER" id="PTHR43434">
    <property type="entry name" value="PHOSPHOGLYCOLATE PHOSPHATASE"/>
    <property type="match status" value="1"/>
</dbReference>
<dbReference type="InterPro" id="IPR023214">
    <property type="entry name" value="HAD_sf"/>
</dbReference>
<dbReference type="GO" id="GO:0005829">
    <property type="term" value="C:cytosol"/>
    <property type="evidence" value="ECO:0007669"/>
    <property type="project" value="TreeGrafter"/>
</dbReference>
<evidence type="ECO:0000256" key="3">
    <source>
        <dbReference type="ARBA" id="ARBA00006171"/>
    </source>
</evidence>
<dbReference type="InterPro" id="IPR006439">
    <property type="entry name" value="HAD-SF_hydro_IA"/>
</dbReference>
<evidence type="ECO:0000256" key="4">
    <source>
        <dbReference type="ARBA" id="ARBA00013078"/>
    </source>
</evidence>
<evidence type="ECO:0000313" key="5">
    <source>
        <dbReference type="EMBL" id="RFU95345.1"/>
    </source>
</evidence>
<sequence>MAQKVEKLKGIIFDKDGTLFDYAQVWETILKEGIELTFNSMRKQHKQSASQAMLSLMGIDEDGQCIPRGLMFTHRRAQIFRRFLLYCIRYRVNPIQAFKGYQRSIKHSEVLLNEKLKQMDFSIQQSLFKRLKEEGYHIGVITSDNASSTNLFLSLMGLEKMVDFIASRDSNYRRKPHSEAFDAFCKQTGIEPSQVAMVGDTFTDMLFAKRAHAGYRVALLSGSNDRRRLERLSDVVYEDISSLHTDTRLFPAK</sequence>
<dbReference type="NCBIfam" id="TIGR01549">
    <property type="entry name" value="HAD-SF-IA-v1"/>
    <property type="match status" value="1"/>
</dbReference>
<dbReference type="SUPFAM" id="SSF56784">
    <property type="entry name" value="HAD-like"/>
    <property type="match status" value="1"/>
</dbReference>
<dbReference type="SFLD" id="SFLDG01129">
    <property type="entry name" value="C1.5:_HAD__Beta-PGM__Phosphata"/>
    <property type="match status" value="1"/>
</dbReference>
<protein>
    <recommendedName>
        <fullName evidence="4">phosphoglycolate phosphatase</fullName>
        <ecNumber evidence="4">3.1.3.18</ecNumber>
    </recommendedName>
</protein>
<keyword evidence="5" id="KW-0378">Hydrolase</keyword>
<dbReference type="Proteomes" id="UP000264002">
    <property type="component" value="Unassembled WGS sequence"/>
</dbReference>
<comment type="pathway">
    <text evidence="2">Organic acid metabolism; glycolate biosynthesis; glycolate from 2-phosphoglycolate: step 1/1.</text>
</comment>
<dbReference type="InterPro" id="IPR050155">
    <property type="entry name" value="HAD-like_hydrolase_sf"/>
</dbReference>
<dbReference type="RefSeq" id="WP_117329755.1">
    <property type="nucleotide sequence ID" value="NZ_QUWK01000004.1"/>
</dbReference>
<proteinExistence type="inferred from homology"/>
<dbReference type="CDD" id="cd01427">
    <property type="entry name" value="HAD_like"/>
    <property type="match status" value="1"/>
</dbReference>
<keyword evidence="6" id="KW-1185">Reference proteome</keyword>
<dbReference type="OrthoDB" id="9797743at2"/>
<dbReference type="GO" id="GO:0008967">
    <property type="term" value="F:phosphoglycolate phosphatase activity"/>
    <property type="evidence" value="ECO:0007669"/>
    <property type="project" value="UniProtKB-EC"/>
</dbReference>
<dbReference type="GO" id="GO:0006281">
    <property type="term" value="P:DNA repair"/>
    <property type="evidence" value="ECO:0007669"/>
    <property type="project" value="TreeGrafter"/>
</dbReference>
<gene>
    <name evidence="5" type="ORF">DYP60_04825</name>
</gene>
<dbReference type="AlphaFoldDB" id="A0A372MHU8"/>
<dbReference type="PANTHER" id="PTHR43434:SF1">
    <property type="entry name" value="PHOSPHOGLYCOLATE PHOSPHATASE"/>
    <property type="match status" value="1"/>
</dbReference>
<name>A0A372MHU8_9SPIR</name>
<organism evidence="5 6">
    <name type="scientific">Sphaerochaeta halotolerans</name>
    <dbReference type="NCBI Taxonomy" id="2293840"/>
    <lineage>
        <taxon>Bacteria</taxon>
        <taxon>Pseudomonadati</taxon>
        <taxon>Spirochaetota</taxon>
        <taxon>Spirochaetia</taxon>
        <taxon>Spirochaetales</taxon>
        <taxon>Sphaerochaetaceae</taxon>
        <taxon>Sphaerochaeta</taxon>
    </lineage>
</organism>
<dbReference type="Gene3D" id="1.10.150.520">
    <property type="match status" value="1"/>
</dbReference>
<dbReference type="EMBL" id="QUWK01000004">
    <property type="protein sequence ID" value="RFU95345.1"/>
    <property type="molecule type" value="Genomic_DNA"/>
</dbReference>
<dbReference type="SFLD" id="SFLDS00003">
    <property type="entry name" value="Haloacid_Dehalogenase"/>
    <property type="match status" value="1"/>
</dbReference>
<comment type="similarity">
    <text evidence="3">Belongs to the HAD-like hydrolase superfamily. CbbY/CbbZ/Gph/YieH family.</text>
</comment>
<dbReference type="EC" id="3.1.3.18" evidence="4"/>
<comment type="catalytic activity">
    <reaction evidence="1">
        <text>2-phosphoglycolate + H2O = glycolate + phosphate</text>
        <dbReference type="Rhea" id="RHEA:14369"/>
        <dbReference type="ChEBI" id="CHEBI:15377"/>
        <dbReference type="ChEBI" id="CHEBI:29805"/>
        <dbReference type="ChEBI" id="CHEBI:43474"/>
        <dbReference type="ChEBI" id="CHEBI:58033"/>
        <dbReference type="EC" id="3.1.3.18"/>
    </reaction>
</comment>
<evidence type="ECO:0000313" key="6">
    <source>
        <dbReference type="Proteomes" id="UP000264002"/>
    </source>
</evidence>
<accession>A0A372MHU8</accession>